<sequence>MASALTESAFSAPSMSLKMIALPEKVSLTTKGPSYLYKNFLRESGATYLAPVTVSDVLYAVGFHGGPVVAQAHELLGEHEPIHMGPAIPSVHLLHEAPRFMYVDAPEQRDVKGSSVECHAAYEVVHRKSSERLSVAAIDGRRKLIE</sequence>
<organism evidence="1 2">
    <name type="scientific">Punica granatum</name>
    <name type="common">Pomegranate</name>
    <dbReference type="NCBI Taxonomy" id="22663"/>
    <lineage>
        <taxon>Eukaryota</taxon>
        <taxon>Viridiplantae</taxon>
        <taxon>Streptophyta</taxon>
        <taxon>Embryophyta</taxon>
        <taxon>Tracheophyta</taxon>
        <taxon>Spermatophyta</taxon>
        <taxon>Magnoliopsida</taxon>
        <taxon>eudicotyledons</taxon>
        <taxon>Gunneridae</taxon>
        <taxon>Pentapetalae</taxon>
        <taxon>rosids</taxon>
        <taxon>malvids</taxon>
        <taxon>Myrtales</taxon>
        <taxon>Lythraceae</taxon>
        <taxon>Punica</taxon>
    </lineage>
</organism>
<dbReference type="EMBL" id="PGOL01001054">
    <property type="protein sequence ID" value="PKI61312.1"/>
    <property type="molecule type" value="Genomic_DNA"/>
</dbReference>
<protein>
    <submittedName>
        <fullName evidence="1">Uncharacterized protein</fullName>
    </submittedName>
</protein>
<keyword evidence="2" id="KW-1185">Reference proteome</keyword>
<reference evidence="1 2" key="1">
    <citation type="submission" date="2017-11" db="EMBL/GenBank/DDBJ databases">
        <title>De-novo sequencing of pomegranate (Punica granatum L.) genome.</title>
        <authorList>
            <person name="Akparov Z."/>
            <person name="Amiraslanov A."/>
            <person name="Hajiyeva S."/>
            <person name="Abbasov M."/>
            <person name="Kaur K."/>
            <person name="Hamwieh A."/>
            <person name="Solovyev V."/>
            <person name="Salamov A."/>
            <person name="Braich B."/>
            <person name="Kosarev P."/>
            <person name="Mahmoud A."/>
            <person name="Hajiyev E."/>
            <person name="Babayeva S."/>
            <person name="Izzatullayeva V."/>
            <person name="Mammadov A."/>
            <person name="Mammadov A."/>
            <person name="Sharifova S."/>
            <person name="Ojaghi J."/>
            <person name="Eynullazada K."/>
            <person name="Bayramov B."/>
            <person name="Abdulazimova A."/>
            <person name="Shahmuradov I."/>
        </authorList>
    </citation>
    <scope>NUCLEOTIDE SEQUENCE [LARGE SCALE GENOMIC DNA]</scope>
    <source>
        <strain evidence="2">cv. AG2017</strain>
        <tissue evidence="1">Leaf</tissue>
    </source>
</reference>
<dbReference type="Proteomes" id="UP000233551">
    <property type="component" value="Unassembled WGS sequence"/>
</dbReference>
<name>A0A2I0JYI5_PUNGR</name>
<evidence type="ECO:0000313" key="1">
    <source>
        <dbReference type="EMBL" id="PKI61312.1"/>
    </source>
</evidence>
<dbReference type="AlphaFoldDB" id="A0A2I0JYI5"/>
<comment type="caution">
    <text evidence="1">The sequence shown here is derived from an EMBL/GenBank/DDBJ whole genome shotgun (WGS) entry which is preliminary data.</text>
</comment>
<accession>A0A2I0JYI5</accession>
<proteinExistence type="predicted"/>
<gene>
    <name evidence="1" type="ORF">CRG98_018303</name>
</gene>
<evidence type="ECO:0000313" key="2">
    <source>
        <dbReference type="Proteomes" id="UP000233551"/>
    </source>
</evidence>